<dbReference type="RefSeq" id="WP_118887216.1">
    <property type="nucleotide sequence ID" value="NZ_CP032100.1"/>
</dbReference>
<gene>
    <name evidence="1" type="ORF">ASUIS_2209</name>
</gene>
<organism evidence="1 2">
    <name type="scientific">Arcobacter suis CECT 7833</name>
    <dbReference type="NCBI Taxonomy" id="663365"/>
    <lineage>
        <taxon>Bacteria</taxon>
        <taxon>Pseudomonadati</taxon>
        <taxon>Campylobacterota</taxon>
        <taxon>Epsilonproteobacteria</taxon>
        <taxon>Campylobacterales</taxon>
        <taxon>Arcobacteraceae</taxon>
        <taxon>Arcobacter</taxon>
    </lineage>
</organism>
<protein>
    <submittedName>
        <fullName evidence="1">Uncharacterized protein</fullName>
    </submittedName>
</protein>
<dbReference type="KEGG" id="asui:ASUIS_2209"/>
<proteinExistence type="predicted"/>
<evidence type="ECO:0000313" key="1">
    <source>
        <dbReference type="EMBL" id="AXX90640.1"/>
    </source>
</evidence>
<accession>A0AAD0SSM1</accession>
<dbReference type="Proteomes" id="UP000263040">
    <property type="component" value="Chromosome"/>
</dbReference>
<evidence type="ECO:0000313" key="2">
    <source>
        <dbReference type="Proteomes" id="UP000263040"/>
    </source>
</evidence>
<sequence>MNFNQLDEEQKKQLHTQAMELATNLGGVNFFLQMIEDIKTEKPHALLNKSCVFHFSKGKLNWNKQLFKESINNLFSAMRKEEKDGDMLNGLAPKDYKETMNMMRTLKPLIITVTPKKVDEPKMFAFPILDTSVEKKTKVDIFYKMLFFYHIDFAKDVLTYGTEEN</sequence>
<keyword evidence="2" id="KW-1185">Reference proteome</keyword>
<name>A0AAD0SSM1_9BACT</name>
<dbReference type="EMBL" id="CP032100">
    <property type="protein sequence ID" value="AXX90640.1"/>
    <property type="molecule type" value="Genomic_DNA"/>
</dbReference>
<reference evidence="1 2" key="1">
    <citation type="submission" date="2018-08" db="EMBL/GenBank/DDBJ databases">
        <title>Complete genome of the Arcobacter suis type strain LMG 26152.</title>
        <authorList>
            <person name="Miller W.G."/>
            <person name="Yee E."/>
            <person name="Bono J.L."/>
        </authorList>
    </citation>
    <scope>NUCLEOTIDE SEQUENCE [LARGE SCALE GENOMIC DNA]</scope>
    <source>
        <strain evidence="1 2">CECT 7833</strain>
    </source>
</reference>
<dbReference type="AlphaFoldDB" id="A0AAD0SSM1"/>